<dbReference type="OrthoDB" id="2393824at2759"/>
<dbReference type="AlphaFoldDB" id="A0A8H6W6K1"/>
<sequence length="769" mass="87099">MSSSLGAPHDSPLAGDLGSYANSYDACDFLLALRPQMKVASNLPFKQWEPRKKTEYTDEATLAFLEALQLYQQPYIGSLHMILHNLGGFQDDEVLHKRLVNIFSPMNKFLVNASGTGKTRLCYEGLCANWGFYFTFSVDSGRLGSLDLEQLEHPYHDDNGNGRTPRGLSILFRAILLARLLLFELFLQTKDVVVAEEHKKHWLTLQLQPQLIKNETEGYDDPFEALSKILRRQHPDDLSQSIATTLRSIRTFIGDQPLFLVLDEASDAVKMLPLIDLGGASVLQIALQTWMDVTANSCPIICAGIAIPPERFIHGPGSDFFWTSDTGGFDDPNRQEEYMAQFMPPTLRDSPQGKFLIARAWRWLRGRHRVTATFIETLLRHGLDQPHSLLDAFVYKALGVEPVDALEYIAAEPKLEGRYNLDFVSLRFQKLPDDEYQLFLKILFCYMATHNSSFLASQIGLMYRGFARFSDQATFIHCLRLNAPQTTEALSHCLVFYLTEALAMDLPLARIFTFRHPTPIWAQQTSELVRFHHLESGEVVWTSVAAHDFESFRPLAHHATSVEETLLWMEHWIGTAFCLPCLPNVDLMFIIRLADGTFIWVALKAIATEEAMLIPQLRSAFSALEVVDVVGMQSRFAHALESLPNPGSCKFLKTISTFPGDSTLLEDYVPKETDDFALVNISALRHKSYQVMQLDFFDAIVAGVLAGHARKSRWESKEGTLYTSHLRLPWSDWPEACWDEQVEIEYDSECDLEVENDSDCDSEVENEGC</sequence>
<keyword evidence="2" id="KW-1185">Reference proteome</keyword>
<accession>A0A8H6W6K1</accession>
<evidence type="ECO:0000313" key="1">
    <source>
        <dbReference type="EMBL" id="KAF7301164.1"/>
    </source>
</evidence>
<protein>
    <submittedName>
        <fullName evidence="1">Uncharacterized protein</fullName>
    </submittedName>
</protein>
<proteinExistence type="predicted"/>
<evidence type="ECO:0000313" key="2">
    <source>
        <dbReference type="Proteomes" id="UP000636479"/>
    </source>
</evidence>
<dbReference type="GeneID" id="59346036"/>
<comment type="caution">
    <text evidence="1">The sequence shown here is derived from an EMBL/GenBank/DDBJ whole genome shotgun (WGS) entry which is preliminary data.</text>
</comment>
<organism evidence="1 2">
    <name type="scientific">Mycena indigotica</name>
    <dbReference type="NCBI Taxonomy" id="2126181"/>
    <lineage>
        <taxon>Eukaryota</taxon>
        <taxon>Fungi</taxon>
        <taxon>Dikarya</taxon>
        <taxon>Basidiomycota</taxon>
        <taxon>Agaricomycotina</taxon>
        <taxon>Agaricomycetes</taxon>
        <taxon>Agaricomycetidae</taxon>
        <taxon>Agaricales</taxon>
        <taxon>Marasmiineae</taxon>
        <taxon>Mycenaceae</taxon>
        <taxon>Mycena</taxon>
    </lineage>
</organism>
<dbReference type="RefSeq" id="XP_037219164.1">
    <property type="nucleotide sequence ID" value="XM_037363520.1"/>
</dbReference>
<reference evidence="1" key="1">
    <citation type="submission" date="2020-05" db="EMBL/GenBank/DDBJ databases">
        <title>Mycena genomes resolve the evolution of fungal bioluminescence.</title>
        <authorList>
            <person name="Tsai I.J."/>
        </authorList>
    </citation>
    <scope>NUCLEOTIDE SEQUENCE</scope>
    <source>
        <strain evidence="1">171206Taipei</strain>
    </source>
</reference>
<gene>
    <name evidence="1" type="ORF">MIND_00680900</name>
</gene>
<dbReference type="Proteomes" id="UP000636479">
    <property type="component" value="Unassembled WGS sequence"/>
</dbReference>
<dbReference type="EMBL" id="JACAZF010000006">
    <property type="protein sequence ID" value="KAF7301164.1"/>
    <property type="molecule type" value="Genomic_DNA"/>
</dbReference>
<name>A0A8H6W6K1_9AGAR</name>